<feature type="compositionally biased region" description="Basic residues" evidence="1">
    <location>
        <begin position="65"/>
        <end position="78"/>
    </location>
</feature>
<dbReference type="EMBL" id="CM009750">
    <property type="protein sequence ID" value="PUZ71746.1"/>
    <property type="molecule type" value="Genomic_DNA"/>
</dbReference>
<feature type="region of interest" description="Disordered" evidence="1">
    <location>
        <begin position="1"/>
        <end position="90"/>
    </location>
</feature>
<dbReference type="Proteomes" id="UP000244336">
    <property type="component" value="Chromosome 2"/>
</dbReference>
<name>A0A2T7EV89_9POAL</name>
<gene>
    <name evidence="2" type="ORF">GQ55_2G338700</name>
</gene>
<dbReference type="AlphaFoldDB" id="A0A2T7EV89"/>
<feature type="region of interest" description="Disordered" evidence="1">
    <location>
        <begin position="102"/>
        <end position="153"/>
    </location>
</feature>
<accession>A0A2T7EV89</accession>
<proteinExistence type="predicted"/>
<dbReference type="Gramene" id="PUZ71746">
    <property type="protein sequence ID" value="PUZ71746"/>
    <property type="gene ID" value="GQ55_2G338700"/>
</dbReference>
<organism evidence="2 3">
    <name type="scientific">Panicum hallii var. hallii</name>
    <dbReference type="NCBI Taxonomy" id="1504633"/>
    <lineage>
        <taxon>Eukaryota</taxon>
        <taxon>Viridiplantae</taxon>
        <taxon>Streptophyta</taxon>
        <taxon>Embryophyta</taxon>
        <taxon>Tracheophyta</taxon>
        <taxon>Spermatophyta</taxon>
        <taxon>Magnoliopsida</taxon>
        <taxon>Liliopsida</taxon>
        <taxon>Poales</taxon>
        <taxon>Poaceae</taxon>
        <taxon>PACMAD clade</taxon>
        <taxon>Panicoideae</taxon>
        <taxon>Panicodae</taxon>
        <taxon>Paniceae</taxon>
        <taxon>Panicinae</taxon>
        <taxon>Panicum</taxon>
        <taxon>Panicum sect. Panicum</taxon>
    </lineage>
</organism>
<feature type="compositionally biased region" description="Low complexity" evidence="1">
    <location>
        <begin position="79"/>
        <end position="90"/>
    </location>
</feature>
<evidence type="ECO:0000313" key="3">
    <source>
        <dbReference type="Proteomes" id="UP000244336"/>
    </source>
</evidence>
<evidence type="ECO:0000313" key="2">
    <source>
        <dbReference type="EMBL" id="PUZ71746.1"/>
    </source>
</evidence>
<evidence type="ECO:0000256" key="1">
    <source>
        <dbReference type="SAM" id="MobiDB-lite"/>
    </source>
</evidence>
<protein>
    <submittedName>
        <fullName evidence="2">Uncharacterized protein</fullName>
    </submittedName>
</protein>
<sequence>MSCKPCKLSLAGSPAGEPRKQASAPQPPRRRRSSRLGRPGRQTGDTQQPARHAPAVRAGRGCPGKGRKRHQLRARRRTGPPGASAQPSSAACCLAARAGLGGAAREGGHGFRGRARTDRPLCLLTRHQSPPRPRPRRRADELSSAGPGQTPPV</sequence>
<keyword evidence="3" id="KW-1185">Reference proteome</keyword>
<reference evidence="2 3" key="1">
    <citation type="submission" date="2018-04" db="EMBL/GenBank/DDBJ databases">
        <title>WGS assembly of Panicum hallii var. hallii HAL2.</title>
        <authorList>
            <person name="Lovell J."/>
            <person name="Jenkins J."/>
            <person name="Lowry D."/>
            <person name="Mamidi S."/>
            <person name="Sreedasyam A."/>
            <person name="Weng X."/>
            <person name="Barry K."/>
            <person name="Bonette J."/>
            <person name="Campitelli B."/>
            <person name="Daum C."/>
            <person name="Gordon S."/>
            <person name="Gould B."/>
            <person name="Lipzen A."/>
            <person name="MacQueen A."/>
            <person name="Palacio-Mejia J."/>
            <person name="Plott C."/>
            <person name="Shakirov E."/>
            <person name="Shu S."/>
            <person name="Yoshinaga Y."/>
            <person name="Zane M."/>
            <person name="Rokhsar D."/>
            <person name="Grimwood J."/>
            <person name="Schmutz J."/>
            <person name="Juenger T."/>
        </authorList>
    </citation>
    <scope>NUCLEOTIDE SEQUENCE [LARGE SCALE GENOMIC DNA]</scope>
    <source>
        <strain evidence="3">cv. HAL2</strain>
    </source>
</reference>